<evidence type="ECO:0000313" key="3">
    <source>
        <dbReference type="Proteomes" id="UP000034291"/>
    </source>
</evidence>
<keyword evidence="3" id="KW-1185">Reference proteome</keyword>
<evidence type="ECO:0000313" key="2">
    <source>
        <dbReference type="EMBL" id="KKK18135.1"/>
    </source>
</evidence>
<organism evidence="2 3">
    <name type="scientific">Aspergillus rambellii</name>
    <dbReference type="NCBI Taxonomy" id="308745"/>
    <lineage>
        <taxon>Eukaryota</taxon>
        <taxon>Fungi</taxon>
        <taxon>Dikarya</taxon>
        <taxon>Ascomycota</taxon>
        <taxon>Pezizomycotina</taxon>
        <taxon>Eurotiomycetes</taxon>
        <taxon>Eurotiomycetidae</taxon>
        <taxon>Eurotiales</taxon>
        <taxon>Aspergillaceae</taxon>
        <taxon>Aspergillus</taxon>
        <taxon>Aspergillus subgen. Nidulantes</taxon>
    </lineage>
</organism>
<protein>
    <submittedName>
        <fullName evidence="2">Uncharacterized protein</fullName>
    </submittedName>
</protein>
<comment type="caution">
    <text evidence="2">The sequence shown here is derived from an EMBL/GenBank/DDBJ whole genome shotgun (WGS) entry which is preliminary data.</text>
</comment>
<feature type="compositionally biased region" description="Basic and acidic residues" evidence="1">
    <location>
        <begin position="42"/>
        <end position="53"/>
    </location>
</feature>
<dbReference type="Proteomes" id="UP000034291">
    <property type="component" value="Unassembled WGS sequence"/>
</dbReference>
<name>A0A0F8WKA2_9EURO</name>
<accession>A0A0F8WKA2</accession>
<proteinExistence type="predicted"/>
<evidence type="ECO:0000256" key="1">
    <source>
        <dbReference type="SAM" id="MobiDB-lite"/>
    </source>
</evidence>
<feature type="region of interest" description="Disordered" evidence="1">
    <location>
        <begin position="32"/>
        <end position="53"/>
    </location>
</feature>
<dbReference type="EMBL" id="JZBS01002552">
    <property type="protein sequence ID" value="KKK18135.1"/>
    <property type="molecule type" value="Genomic_DNA"/>
</dbReference>
<dbReference type="AlphaFoldDB" id="A0A0F8WKA2"/>
<sequence length="65" mass="7062">MASLIDLDIYTSLVLFEDVAQAGIKKRSIGGTSLQSDEVTDTDNRASDSPESSEHLAYLLKKAVF</sequence>
<gene>
    <name evidence="2" type="ORF">ARAM_007722</name>
</gene>
<reference evidence="2 3" key="1">
    <citation type="submission" date="2015-02" db="EMBL/GenBank/DDBJ databases">
        <title>Draft Genome Sequences of Two Closely-Related Aflatoxigenic Aspergillus Species Obtained from the Cote d'Ivoire.</title>
        <authorList>
            <person name="Moore G.G."/>
            <person name="Beltz S.B."/>
            <person name="Mack B.M."/>
        </authorList>
    </citation>
    <scope>NUCLEOTIDE SEQUENCE [LARGE SCALE GENOMIC DNA]</scope>
    <source>
        <strain evidence="2 3">SRRC1468</strain>
    </source>
</reference>